<evidence type="ECO:0000313" key="2">
    <source>
        <dbReference type="EMBL" id="KAK6299416.1"/>
    </source>
</evidence>
<feature type="compositionally biased region" description="Basic residues" evidence="1">
    <location>
        <begin position="23"/>
        <end position="32"/>
    </location>
</feature>
<sequence length="178" mass="19661">MSFILTYRASAVTTIHTSDHRPDRRRPLRLRQKQTEPLQQQGFGQITQGDSGSSSLTHFSLHPVRTGLFSRQTEGEGRKRASGEQHHPTAPPHSTTPQHHPTAPPTQHHPTAPPHSTTPQHHPHSTTPQHHPHSTTHTAPPHSTTHTAPPHPTPQHSTTPPQHHPTPHHTTAPPHPTP</sequence>
<accession>A0AAN8L4U6</accession>
<protein>
    <submittedName>
        <fullName evidence="2">Uncharacterized protein</fullName>
    </submittedName>
</protein>
<organism evidence="2 3">
    <name type="scientific">Coregonus suidteri</name>
    <dbReference type="NCBI Taxonomy" id="861788"/>
    <lineage>
        <taxon>Eukaryota</taxon>
        <taxon>Metazoa</taxon>
        <taxon>Chordata</taxon>
        <taxon>Craniata</taxon>
        <taxon>Vertebrata</taxon>
        <taxon>Euteleostomi</taxon>
        <taxon>Actinopterygii</taxon>
        <taxon>Neopterygii</taxon>
        <taxon>Teleostei</taxon>
        <taxon>Protacanthopterygii</taxon>
        <taxon>Salmoniformes</taxon>
        <taxon>Salmonidae</taxon>
        <taxon>Coregoninae</taxon>
        <taxon>Coregonus</taxon>
    </lineage>
</organism>
<dbReference type="AlphaFoldDB" id="A0AAN8L4U6"/>
<feature type="compositionally biased region" description="Polar residues" evidence="1">
    <location>
        <begin position="35"/>
        <end position="58"/>
    </location>
</feature>
<feature type="compositionally biased region" description="Low complexity" evidence="1">
    <location>
        <begin position="92"/>
        <end position="161"/>
    </location>
</feature>
<evidence type="ECO:0000256" key="1">
    <source>
        <dbReference type="SAM" id="MobiDB-lite"/>
    </source>
</evidence>
<reference evidence="2 3" key="1">
    <citation type="submission" date="2021-04" db="EMBL/GenBank/DDBJ databases">
        <authorList>
            <person name="De Guttry C."/>
            <person name="Zahm M."/>
            <person name="Klopp C."/>
            <person name="Cabau C."/>
            <person name="Louis A."/>
            <person name="Berthelot C."/>
            <person name="Parey E."/>
            <person name="Roest Crollius H."/>
            <person name="Montfort J."/>
            <person name="Robinson-Rechavi M."/>
            <person name="Bucao C."/>
            <person name="Bouchez O."/>
            <person name="Gislard M."/>
            <person name="Lluch J."/>
            <person name="Milhes M."/>
            <person name="Lampietro C."/>
            <person name="Lopez Roques C."/>
            <person name="Donnadieu C."/>
            <person name="Braasch I."/>
            <person name="Desvignes T."/>
            <person name="Postlethwait J."/>
            <person name="Bobe J."/>
            <person name="Wedekind C."/>
            <person name="Guiguen Y."/>
        </authorList>
    </citation>
    <scope>NUCLEOTIDE SEQUENCE [LARGE SCALE GENOMIC DNA]</scope>
    <source>
        <strain evidence="2">Cs_M1</strain>
        <tissue evidence="2">Blood</tissue>
    </source>
</reference>
<feature type="compositionally biased region" description="Basic and acidic residues" evidence="1">
    <location>
        <begin position="73"/>
        <end position="87"/>
    </location>
</feature>
<dbReference type="Proteomes" id="UP001356427">
    <property type="component" value="Unassembled WGS sequence"/>
</dbReference>
<feature type="region of interest" description="Disordered" evidence="1">
    <location>
        <begin position="15"/>
        <end position="178"/>
    </location>
</feature>
<gene>
    <name evidence="2" type="ORF">J4Q44_G00309260</name>
</gene>
<comment type="caution">
    <text evidence="2">The sequence shown here is derived from an EMBL/GenBank/DDBJ whole genome shotgun (WGS) entry which is preliminary data.</text>
</comment>
<dbReference type="EMBL" id="JAGTTL010000029">
    <property type="protein sequence ID" value="KAK6299416.1"/>
    <property type="molecule type" value="Genomic_DNA"/>
</dbReference>
<keyword evidence="3" id="KW-1185">Reference proteome</keyword>
<proteinExistence type="predicted"/>
<name>A0AAN8L4U6_9TELE</name>
<evidence type="ECO:0000313" key="3">
    <source>
        <dbReference type="Proteomes" id="UP001356427"/>
    </source>
</evidence>